<feature type="signal peptide" evidence="13">
    <location>
        <begin position="1"/>
        <end position="27"/>
    </location>
</feature>
<dbReference type="Pfam" id="PF00593">
    <property type="entry name" value="TonB_dep_Rec_b-barrel"/>
    <property type="match status" value="1"/>
</dbReference>
<protein>
    <submittedName>
        <fullName evidence="16">Ligand-gated channel</fullName>
    </submittedName>
</protein>
<feature type="chain" id="PRO_5001708592" evidence="13">
    <location>
        <begin position="28"/>
        <end position="769"/>
    </location>
</feature>
<dbReference type="EMBL" id="CP008849">
    <property type="protein sequence ID" value="AIF99953.1"/>
    <property type="molecule type" value="Genomic_DNA"/>
</dbReference>
<keyword evidence="10 11" id="KW-0998">Cell outer membrane</keyword>
<sequence length="769" mass="84818">MTKFKCSTLTQAIILSCSAAISHSAVSQEQVDEQQKSNAKLEVIEVTSQKRTQTLQEVPATITALPSDEIEKYGVDDLFEIADLVPGMVFSRAPDDGLALTLRGLGTPARTQSFDQSVALFQDGMFVGKGRMYSAAFFDVERIEVIKGTQSTLLGKNTSLGAISIVSRKPTDEFEASIKGGIEVANGGWNLDGAINLPVSDDFSLRIAGHAADQDGWVENIATGRDVPEDSDRGLRITGLYTPSDTLTITGAYQHSTGERIGNAYQYVDNGNYFTEDVIDIIGEAQLDDTKNAWCDECKYNESYHDTTVDAFTLTIEKEVGELMLTSVTSTANYDILFYDDFDFGSAFDEVTYVTTGDVEYYSTYFKRVETYDQFSQELRLASEGRDDFDFMTGLFYFNSDWDSLEEQFFNTPNFPPGDISGEIFNGSFGNDFKQQTETLSVFAQSDIYLSDDLTLAVGLRYTDESKDVEFDRIQGDLQTLWNTVINPPFESELDFEDSFLNGNASLSYNYDRDTTLYASYGVGSKTGGFAESAEVTSGDPSLDVSEGGARVKSEEAHTYEAGAKLVLLDQSVNLNVAIFYTEIFDFQETSFLVTDSSAGFLTQNVDVESTGFELDSLYQINDDWRISAAVTYADSVHKDDGSDLAQAPKWTGNVGYSYITELGVKDLLLLSSGTLRYRDDMVSQINETYPSDSLTTLDFSIGIEPYDGVWNLRLSIQNITNARSADFSSPPAAPIGAILGAPTGDQGITAETLNQQRMINLQFAYNWF</sequence>
<evidence type="ECO:0000259" key="14">
    <source>
        <dbReference type="Pfam" id="PF00593"/>
    </source>
</evidence>
<reference evidence="16 17" key="1">
    <citation type="submission" date="2014-06" db="EMBL/GenBank/DDBJ databases">
        <title>Genomes of Alteromonas australica, a world apart.</title>
        <authorList>
            <person name="Gonzaga A."/>
            <person name="Lopez-Perez M."/>
            <person name="Rodriguez-Valera F."/>
        </authorList>
    </citation>
    <scope>NUCLEOTIDE SEQUENCE [LARGE SCALE GENOMIC DNA]</scope>
    <source>
        <strain evidence="16 17">H 17</strain>
    </source>
</reference>
<evidence type="ECO:0000313" key="17">
    <source>
        <dbReference type="Proteomes" id="UP000056090"/>
    </source>
</evidence>
<dbReference type="SUPFAM" id="SSF56935">
    <property type="entry name" value="Porins"/>
    <property type="match status" value="1"/>
</dbReference>
<keyword evidence="5 11" id="KW-0812">Transmembrane</keyword>
<dbReference type="GO" id="GO:0009279">
    <property type="term" value="C:cell outer membrane"/>
    <property type="evidence" value="ECO:0007669"/>
    <property type="project" value="UniProtKB-SubCell"/>
</dbReference>
<dbReference type="InterPro" id="IPR012910">
    <property type="entry name" value="Plug_dom"/>
</dbReference>
<evidence type="ECO:0000256" key="5">
    <source>
        <dbReference type="ARBA" id="ARBA00022692"/>
    </source>
</evidence>
<dbReference type="GO" id="GO:0006826">
    <property type="term" value="P:iron ion transport"/>
    <property type="evidence" value="ECO:0007669"/>
    <property type="project" value="UniProtKB-KW"/>
</dbReference>
<keyword evidence="4" id="KW-0410">Iron transport</keyword>
<evidence type="ECO:0000256" key="7">
    <source>
        <dbReference type="ARBA" id="ARBA00023065"/>
    </source>
</evidence>
<evidence type="ECO:0000256" key="9">
    <source>
        <dbReference type="ARBA" id="ARBA00023136"/>
    </source>
</evidence>
<evidence type="ECO:0000256" key="3">
    <source>
        <dbReference type="ARBA" id="ARBA00022452"/>
    </source>
</evidence>
<evidence type="ECO:0000256" key="13">
    <source>
        <dbReference type="SAM" id="SignalP"/>
    </source>
</evidence>
<keyword evidence="8 12" id="KW-0798">TonB box</keyword>
<keyword evidence="7" id="KW-0406">Ion transport</keyword>
<dbReference type="eggNOG" id="COG4774">
    <property type="taxonomic scope" value="Bacteria"/>
</dbReference>
<keyword evidence="3 11" id="KW-1134">Transmembrane beta strand</keyword>
<evidence type="ECO:0000256" key="8">
    <source>
        <dbReference type="ARBA" id="ARBA00023077"/>
    </source>
</evidence>
<accession>A0A075P2L4</accession>
<dbReference type="RefSeq" id="WP_044059046.1">
    <property type="nucleotide sequence ID" value="NZ_CBCSKJ010000002.1"/>
</dbReference>
<keyword evidence="6" id="KW-0408">Iron</keyword>
<dbReference type="Pfam" id="PF07715">
    <property type="entry name" value="Plug"/>
    <property type="match status" value="1"/>
</dbReference>
<evidence type="ECO:0000259" key="15">
    <source>
        <dbReference type="Pfam" id="PF07715"/>
    </source>
</evidence>
<comment type="similarity">
    <text evidence="11 12">Belongs to the TonB-dependent receptor family.</text>
</comment>
<dbReference type="GeneID" id="78256274"/>
<evidence type="ECO:0000256" key="10">
    <source>
        <dbReference type="ARBA" id="ARBA00023237"/>
    </source>
</evidence>
<dbReference type="InterPro" id="IPR039426">
    <property type="entry name" value="TonB-dep_rcpt-like"/>
</dbReference>
<proteinExistence type="inferred from homology"/>
<feature type="domain" description="TonB-dependent receptor plug" evidence="15">
    <location>
        <begin position="55"/>
        <end position="161"/>
    </location>
</feature>
<comment type="subcellular location">
    <subcellularLocation>
        <location evidence="1 11">Cell outer membrane</location>
        <topology evidence="1 11">Multi-pass membrane protein</topology>
    </subcellularLocation>
</comment>
<dbReference type="InterPro" id="IPR036942">
    <property type="entry name" value="Beta-barrel_TonB_sf"/>
</dbReference>
<keyword evidence="17" id="KW-1185">Reference proteome</keyword>
<evidence type="ECO:0000256" key="6">
    <source>
        <dbReference type="ARBA" id="ARBA00023004"/>
    </source>
</evidence>
<evidence type="ECO:0000256" key="11">
    <source>
        <dbReference type="PROSITE-ProRule" id="PRU01360"/>
    </source>
</evidence>
<feature type="domain" description="TonB-dependent receptor-like beta-barrel" evidence="14">
    <location>
        <begin position="264"/>
        <end position="720"/>
    </location>
</feature>
<organism evidence="16 17">
    <name type="scientific">Alteromonas australica</name>
    <dbReference type="NCBI Taxonomy" id="589873"/>
    <lineage>
        <taxon>Bacteria</taxon>
        <taxon>Pseudomonadati</taxon>
        <taxon>Pseudomonadota</taxon>
        <taxon>Gammaproteobacteria</taxon>
        <taxon>Alteromonadales</taxon>
        <taxon>Alteromonadaceae</taxon>
        <taxon>Alteromonas/Salinimonas group</taxon>
        <taxon>Alteromonas</taxon>
    </lineage>
</organism>
<evidence type="ECO:0000256" key="1">
    <source>
        <dbReference type="ARBA" id="ARBA00004571"/>
    </source>
</evidence>
<evidence type="ECO:0000256" key="4">
    <source>
        <dbReference type="ARBA" id="ARBA00022496"/>
    </source>
</evidence>
<dbReference type="Proteomes" id="UP000056090">
    <property type="component" value="Chromosome"/>
</dbReference>
<evidence type="ECO:0000256" key="12">
    <source>
        <dbReference type="RuleBase" id="RU003357"/>
    </source>
</evidence>
<keyword evidence="9 11" id="KW-0472">Membrane</keyword>
<dbReference type="KEGG" id="aal:EP13_15390"/>
<dbReference type="Gene3D" id="2.40.170.20">
    <property type="entry name" value="TonB-dependent receptor, beta-barrel domain"/>
    <property type="match status" value="1"/>
</dbReference>
<dbReference type="PANTHER" id="PTHR32552">
    <property type="entry name" value="FERRICHROME IRON RECEPTOR-RELATED"/>
    <property type="match status" value="1"/>
</dbReference>
<dbReference type="InterPro" id="IPR000531">
    <property type="entry name" value="Beta-barrel_TonB"/>
</dbReference>
<gene>
    <name evidence="16" type="ORF">EP13_15390</name>
</gene>
<keyword evidence="13" id="KW-0732">Signal</keyword>
<dbReference type="AlphaFoldDB" id="A0A075P2L4"/>
<keyword evidence="2 11" id="KW-0813">Transport</keyword>
<dbReference type="PROSITE" id="PS52016">
    <property type="entry name" value="TONB_DEPENDENT_REC_3"/>
    <property type="match status" value="1"/>
</dbReference>
<evidence type="ECO:0000256" key="2">
    <source>
        <dbReference type="ARBA" id="ARBA00022448"/>
    </source>
</evidence>
<dbReference type="PROSITE" id="PS51257">
    <property type="entry name" value="PROKAR_LIPOPROTEIN"/>
    <property type="match status" value="1"/>
</dbReference>
<evidence type="ECO:0000313" key="16">
    <source>
        <dbReference type="EMBL" id="AIF99953.1"/>
    </source>
</evidence>
<dbReference type="PANTHER" id="PTHR32552:SF81">
    <property type="entry name" value="TONB-DEPENDENT OUTER MEMBRANE RECEPTOR"/>
    <property type="match status" value="1"/>
</dbReference>
<name>A0A075P2L4_9ALTE</name>